<dbReference type="AlphaFoldDB" id="A0A367YWH3"/>
<evidence type="ECO:0000313" key="2">
    <source>
        <dbReference type="Proteomes" id="UP000252770"/>
    </source>
</evidence>
<organism evidence="1 2">
    <name type="scientific">Desertihabitans brevis</name>
    <dbReference type="NCBI Taxonomy" id="2268447"/>
    <lineage>
        <taxon>Bacteria</taxon>
        <taxon>Bacillati</taxon>
        <taxon>Actinomycetota</taxon>
        <taxon>Actinomycetes</taxon>
        <taxon>Propionibacteriales</taxon>
        <taxon>Propionibacteriaceae</taxon>
        <taxon>Desertihabitans</taxon>
    </lineage>
</organism>
<name>A0A367YWH3_9ACTN</name>
<sequence length="128" mass="14154">MDGAYDDPASQLEQYFSGQYLEFWEAEFAEYRDKSWSTTGDVRTVIESAGSYEPASASGPETIKIYACVDFRETTVVDEDGQEQERGFDFSLDEVQMVNTSDGWMADSVGSAVLRELEDTPCAGVLAS</sequence>
<accession>A0A367YWH3</accession>
<dbReference type="Proteomes" id="UP000252770">
    <property type="component" value="Unassembled WGS sequence"/>
</dbReference>
<evidence type="ECO:0000313" key="1">
    <source>
        <dbReference type="EMBL" id="RCK70170.1"/>
    </source>
</evidence>
<proteinExistence type="predicted"/>
<comment type="caution">
    <text evidence="1">The sequence shown here is derived from an EMBL/GenBank/DDBJ whole genome shotgun (WGS) entry which is preliminary data.</text>
</comment>
<gene>
    <name evidence="1" type="ORF">DT076_05700</name>
</gene>
<keyword evidence="2" id="KW-1185">Reference proteome</keyword>
<reference evidence="1 2" key="1">
    <citation type="submission" date="2018-07" db="EMBL/GenBank/DDBJ databases">
        <title>Desertimonas flava gen. nov. sp. nov.</title>
        <authorList>
            <person name="Liu S."/>
        </authorList>
    </citation>
    <scope>NUCLEOTIDE SEQUENCE [LARGE SCALE GENOMIC DNA]</scope>
    <source>
        <strain evidence="1 2">16Sb5-5</strain>
    </source>
</reference>
<dbReference type="EMBL" id="QOUI01000003">
    <property type="protein sequence ID" value="RCK70170.1"/>
    <property type="molecule type" value="Genomic_DNA"/>
</dbReference>
<protein>
    <submittedName>
        <fullName evidence="1">Uncharacterized protein</fullName>
    </submittedName>
</protein>